<dbReference type="GO" id="GO:0006633">
    <property type="term" value="P:fatty acid biosynthetic process"/>
    <property type="evidence" value="ECO:0007669"/>
    <property type="project" value="TreeGrafter"/>
</dbReference>
<dbReference type="OrthoDB" id="5756162at2"/>
<reference evidence="5 6" key="1">
    <citation type="submission" date="2018-07" db="EMBL/GenBank/DDBJ databases">
        <title>Motiliproteus coralliicola sp. nov., a bacterium isolated from Coral.</title>
        <authorList>
            <person name="Wang G."/>
        </authorList>
    </citation>
    <scope>NUCLEOTIDE SEQUENCE [LARGE SCALE GENOMIC DNA]</scope>
    <source>
        <strain evidence="5 6">C34</strain>
    </source>
</reference>
<dbReference type="Gene3D" id="3.30.70.250">
    <property type="entry name" value="Malonyl-CoA ACP transacylase, ACP-binding"/>
    <property type="match status" value="1"/>
</dbReference>
<dbReference type="PANTHER" id="PTHR42681">
    <property type="entry name" value="MALONYL-COA-ACYL CARRIER PROTEIN TRANSACYLASE, MITOCHONDRIAL"/>
    <property type="match status" value="1"/>
</dbReference>
<dbReference type="EMBL" id="QQOH01000005">
    <property type="protein sequence ID" value="RDE18242.1"/>
    <property type="molecule type" value="Genomic_DNA"/>
</dbReference>
<dbReference type="InterPro" id="IPR001227">
    <property type="entry name" value="Ac_transferase_dom_sf"/>
</dbReference>
<keyword evidence="2 5" id="KW-0808">Transferase</keyword>
<dbReference type="InterPro" id="IPR016035">
    <property type="entry name" value="Acyl_Trfase/lysoPLipase"/>
</dbReference>
<evidence type="ECO:0000313" key="6">
    <source>
        <dbReference type="Proteomes" id="UP000253769"/>
    </source>
</evidence>
<dbReference type="GO" id="GO:0004314">
    <property type="term" value="F:[acyl-carrier-protein] S-malonyltransferase activity"/>
    <property type="evidence" value="ECO:0007669"/>
    <property type="project" value="UniProtKB-EC"/>
</dbReference>
<evidence type="ECO:0000256" key="2">
    <source>
        <dbReference type="ARBA" id="ARBA00022679"/>
    </source>
</evidence>
<dbReference type="PANTHER" id="PTHR42681:SF1">
    <property type="entry name" value="MALONYL-COA-ACYL CARRIER PROTEIN TRANSACYLASE, MITOCHONDRIAL"/>
    <property type="match status" value="1"/>
</dbReference>
<dbReference type="RefSeq" id="WP_114696818.1">
    <property type="nucleotide sequence ID" value="NZ_QQOH01000005.1"/>
</dbReference>
<dbReference type="AlphaFoldDB" id="A0A369W8K7"/>
<evidence type="ECO:0000256" key="1">
    <source>
        <dbReference type="ARBA" id="ARBA00013258"/>
    </source>
</evidence>
<dbReference type="SUPFAM" id="SSF52151">
    <property type="entry name" value="FabD/lysophospholipase-like"/>
    <property type="match status" value="1"/>
</dbReference>
<comment type="caution">
    <text evidence="5">The sequence shown here is derived from an EMBL/GenBank/DDBJ whole genome shotgun (WGS) entry which is preliminary data.</text>
</comment>
<proteinExistence type="predicted"/>
<dbReference type="Gene3D" id="3.40.366.10">
    <property type="entry name" value="Malonyl-Coenzyme A Acyl Carrier Protein, domain 2"/>
    <property type="match status" value="1"/>
</dbReference>
<name>A0A369W8K7_9GAMM</name>
<protein>
    <recommendedName>
        <fullName evidence="1">[acyl-carrier-protein] S-malonyltransferase</fullName>
        <ecNumber evidence="1">2.3.1.39</ecNumber>
    </recommendedName>
</protein>
<keyword evidence="6" id="KW-1185">Reference proteome</keyword>
<evidence type="ECO:0000313" key="5">
    <source>
        <dbReference type="EMBL" id="RDE18242.1"/>
    </source>
</evidence>
<dbReference type="InterPro" id="IPR050858">
    <property type="entry name" value="Mal-CoA-ACP_Trans/PKS_FabD"/>
</dbReference>
<keyword evidence="3" id="KW-0012">Acyltransferase</keyword>
<dbReference type="Proteomes" id="UP000253769">
    <property type="component" value="Unassembled WGS sequence"/>
</dbReference>
<dbReference type="EC" id="2.3.1.39" evidence="1"/>
<accession>A0A369W8K7</accession>
<organism evidence="5 6">
    <name type="scientific">Motiliproteus coralliicola</name>
    <dbReference type="NCBI Taxonomy" id="2283196"/>
    <lineage>
        <taxon>Bacteria</taxon>
        <taxon>Pseudomonadati</taxon>
        <taxon>Pseudomonadota</taxon>
        <taxon>Gammaproteobacteria</taxon>
        <taxon>Oceanospirillales</taxon>
        <taxon>Oceanospirillaceae</taxon>
        <taxon>Motiliproteus</taxon>
    </lineage>
</organism>
<evidence type="ECO:0000256" key="4">
    <source>
        <dbReference type="ARBA" id="ARBA00048462"/>
    </source>
</evidence>
<gene>
    <name evidence="5" type="ORF">DV711_16370</name>
</gene>
<sequence>MSSKLKTLVICPGRGTYNAAELGYLQRYHADKPALLAALDRQRQALGQPRLSELDGAERYSMAQHSRGDNASALIWACAYADFLSIDRDRYEICALTGNSMGWYIALGCSGAFGAVNSIGVDAEGPEPAFELINGMGTLMHQSLSGGQLIYPEVDSNWRPIPGGREQLDTLTEQINAEPDCELYLSIRLGGLRVFGGNEAALKRLQDELTPEQDRYPMRLYNHAAFHTPLMQDNAAQGRQQFPPDRLQPPTIPLIDGRGSCWSPLSSDTDALWRYTLDHQVVQPYDFTAAVQVAVREYAPERIVLLGPGATLGGAVAQSLIQIGWNGWRSKQDFIESQQREPYLLSLGIESQRVLVIK</sequence>
<comment type="catalytic activity">
    <reaction evidence="4">
        <text>holo-[ACP] + malonyl-CoA = malonyl-[ACP] + CoA</text>
        <dbReference type="Rhea" id="RHEA:41792"/>
        <dbReference type="Rhea" id="RHEA-COMP:9623"/>
        <dbReference type="Rhea" id="RHEA-COMP:9685"/>
        <dbReference type="ChEBI" id="CHEBI:57287"/>
        <dbReference type="ChEBI" id="CHEBI:57384"/>
        <dbReference type="ChEBI" id="CHEBI:64479"/>
        <dbReference type="ChEBI" id="CHEBI:78449"/>
        <dbReference type="EC" id="2.3.1.39"/>
    </reaction>
</comment>
<evidence type="ECO:0000256" key="3">
    <source>
        <dbReference type="ARBA" id="ARBA00023315"/>
    </source>
</evidence>